<protein>
    <submittedName>
        <fullName evidence="6">DUF490 domain-containing protein</fullName>
    </submittedName>
</protein>
<comment type="subcellular location">
    <subcellularLocation>
        <location evidence="1">Membrane</location>
        <topology evidence="1">Single-pass membrane protein</topology>
    </subcellularLocation>
</comment>
<keyword evidence="7" id="KW-1185">Reference proteome</keyword>
<evidence type="ECO:0000313" key="6">
    <source>
        <dbReference type="EMBL" id="TWO73066.1"/>
    </source>
</evidence>
<dbReference type="Proteomes" id="UP000318199">
    <property type="component" value="Unassembled WGS sequence"/>
</dbReference>
<dbReference type="RefSeq" id="WP_145890507.1">
    <property type="nucleotide sequence ID" value="NZ_VOBQ01000002.1"/>
</dbReference>
<keyword evidence="4" id="KW-0472">Membrane</keyword>
<organism evidence="6 7">
    <name type="scientific">Caenimonas sedimenti</name>
    <dbReference type="NCBI Taxonomy" id="2596921"/>
    <lineage>
        <taxon>Bacteria</taxon>
        <taxon>Pseudomonadati</taxon>
        <taxon>Pseudomonadota</taxon>
        <taxon>Betaproteobacteria</taxon>
        <taxon>Burkholderiales</taxon>
        <taxon>Comamonadaceae</taxon>
        <taxon>Caenimonas</taxon>
    </lineage>
</organism>
<accession>A0A562ZXE7</accession>
<dbReference type="GO" id="GO:0005886">
    <property type="term" value="C:plasma membrane"/>
    <property type="evidence" value="ECO:0007669"/>
    <property type="project" value="InterPro"/>
</dbReference>
<dbReference type="GO" id="GO:0009306">
    <property type="term" value="P:protein secretion"/>
    <property type="evidence" value="ECO:0007669"/>
    <property type="project" value="InterPro"/>
</dbReference>
<dbReference type="EMBL" id="VOBQ01000002">
    <property type="protein sequence ID" value="TWO73066.1"/>
    <property type="molecule type" value="Genomic_DNA"/>
</dbReference>
<evidence type="ECO:0000256" key="2">
    <source>
        <dbReference type="ARBA" id="ARBA00022692"/>
    </source>
</evidence>
<dbReference type="AlphaFoldDB" id="A0A562ZXE7"/>
<feature type="domain" description="Translocation and assembly module TamB C-terminal" evidence="5">
    <location>
        <begin position="906"/>
        <end position="1243"/>
    </location>
</feature>
<evidence type="ECO:0000256" key="4">
    <source>
        <dbReference type="ARBA" id="ARBA00023136"/>
    </source>
</evidence>
<comment type="caution">
    <text evidence="6">The sequence shown here is derived from an EMBL/GenBank/DDBJ whole genome shotgun (WGS) entry which is preliminary data.</text>
</comment>
<dbReference type="PANTHER" id="PTHR36985:SF1">
    <property type="entry name" value="TRANSLOCATION AND ASSEMBLY MODULE SUBUNIT TAMB"/>
    <property type="match status" value="1"/>
</dbReference>
<keyword evidence="2" id="KW-0812">Transmembrane</keyword>
<evidence type="ECO:0000256" key="1">
    <source>
        <dbReference type="ARBA" id="ARBA00004167"/>
    </source>
</evidence>
<sequence>MAALLLLLVLAAAGLWWWAGQEGSLEWTLRRLTRGQPLETQGVHGSLRSGWRIERLVWQQGGLKVEVEGVTLEWQPLALLGRTVRLDQVGVAAVRVTDERPDTKEPLRLPDAIGLPYRATVDEIKVRSIRYAGPMTVEAQNLAGRYAFDGLRHHLRVDTLQLAGGSYQAQATLGALAPLPLDLKLDGRFQAPVPGGQDALPLVFSAQAKGPLADFQARARLQLAPGVPHAGPAPSATASARVTPTADMPVPRGEADVRLLDLALLWPQAPRTQLNGRIEVAPAGAAAWQLRADLRNEVAGPWDQGRLPLTAFKGEGEWRGGAALVRELVARVGDGSIEGRGEWKGAAQGWEFNGKVQGVDPAALHGSMASVPLSGPVKLSGKAAAVDFETTLKAEGGARRPRRAAAGGDDVRALAGALEWRDIEARGSWDAGLLRLPAVRLRTSDAELTGNVEVNVEKRAGSGKLNFTAPGLRANADGEIAETRGRGVLELDAPQLAAARQWLARWPGLRTLLPAGPAGGSARARVAWQGGWADPTVQARADASNVLLSPPPAATAPAAVPAPAAAPWLLRRLAATVDGRLRDARLEVEARAERGQRQIDLRTAGRLGHVAKTWRGEFASLDVTATDSTVTPGPWQLTLRRPVTWTFGTARLEVAAGEAALRAPAARGASATEALVAWGPVRRQGGALQTAGRVSGLPMSWIELLGGPQMAGSALSGDMVFDAEWNAQIGDALRVEASLARVRGDVTVLAENADGAATRVPAGVKAARVTLRSEGDQLVLGLQWDSERAGTAQGQITTRMVRADGGWRWPDDAPLAGTVKAQLPRLGVWSVLAPPGWRLRGALSADVAVAGTRTLPQFSGTLDADDLALRSVVDGIELRNGRLRARLEGQKLVVNEFLLRGSDNQGAGGGTLVAYGEGSWTPQGVQLQAQAQLTQLRASIRDDRELTVSGPLQAKIDRSGTAITGQLEFDRARIQIPDETAPRLGDDVIVRNAPGVPATDAERKLKPAPTTGGRTVTLAVSVDMGPDFRVSGRGIDTRLAGTLQMEGRSFGLPRLVGTIRTVGGQYEGYGQRMAIERGEIRFTGPADNPSLDILAIRPNITERVGVLITGRAQSPHVELYSESGLAEAETLSWLVLGRSSAGGGTETALLQRAAAALLSRRGGGSGKGFASRIGLDDFSVRDADAGGTMVRLGKRFSDNFYAAYERSLSGAMGTLYIFYDVSRRFTIRAEAGERSGVDLIFTFTSGRSKP</sequence>
<dbReference type="OrthoDB" id="5288149at2"/>
<evidence type="ECO:0000256" key="3">
    <source>
        <dbReference type="ARBA" id="ARBA00022989"/>
    </source>
</evidence>
<evidence type="ECO:0000259" key="5">
    <source>
        <dbReference type="Pfam" id="PF04357"/>
    </source>
</evidence>
<dbReference type="PANTHER" id="PTHR36985">
    <property type="entry name" value="TRANSLOCATION AND ASSEMBLY MODULE SUBUNIT TAMB"/>
    <property type="match status" value="1"/>
</dbReference>
<keyword evidence="3" id="KW-1133">Transmembrane helix</keyword>
<dbReference type="Pfam" id="PF04357">
    <property type="entry name" value="TamB"/>
    <property type="match status" value="1"/>
</dbReference>
<gene>
    <name evidence="6" type="ORF">FN976_02180</name>
</gene>
<name>A0A562ZXE7_9BURK</name>
<reference evidence="6 7" key="1">
    <citation type="submission" date="2019-07" db="EMBL/GenBank/DDBJ databases">
        <title>Caenimonas sedimenti sp. nov., isolated from activated sludge.</title>
        <authorList>
            <person name="Xu J."/>
        </authorList>
    </citation>
    <scope>NUCLEOTIDE SEQUENCE [LARGE SCALE GENOMIC DNA]</scope>
    <source>
        <strain evidence="6 7">HX-9-20</strain>
    </source>
</reference>
<dbReference type="GO" id="GO:0097347">
    <property type="term" value="C:TAM protein secretion complex"/>
    <property type="evidence" value="ECO:0007669"/>
    <property type="project" value="TreeGrafter"/>
</dbReference>
<evidence type="ECO:0000313" key="7">
    <source>
        <dbReference type="Proteomes" id="UP000318199"/>
    </source>
</evidence>
<proteinExistence type="predicted"/>
<dbReference type="InterPro" id="IPR007452">
    <property type="entry name" value="TamB_C"/>
</dbReference>